<dbReference type="PANTHER" id="PTHR35866:SF2">
    <property type="entry name" value="YKGJ FAMILY CYSTEINE CLUSTER PROTEIN"/>
    <property type="match status" value="1"/>
</dbReference>
<evidence type="ECO:0000313" key="1">
    <source>
        <dbReference type="EMBL" id="BBO90967.1"/>
    </source>
</evidence>
<accession>A0A5K8AEG9</accession>
<reference evidence="1 2" key="1">
    <citation type="submission" date="2019-11" db="EMBL/GenBank/DDBJ databases">
        <title>Comparative genomics of hydrocarbon-degrading Desulfosarcina strains.</title>
        <authorList>
            <person name="Watanabe M."/>
            <person name="Kojima H."/>
            <person name="Fukui M."/>
        </authorList>
    </citation>
    <scope>NUCLEOTIDE SEQUENCE [LARGE SCALE GENOMIC DNA]</scope>
    <source>
        <strain evidence="2">oXyS1</strain>
    </source>
</reference>
<organism evidence="1 2">
    <name type="scientific">Desulfosarcina ovata subsp. ovata</name>
    <dbReference type="NCBI Taxonomy" id="2752305"/>
    <lineage>
        <taxon>Bacteria</taxon>
        <taxon>Pseudomonadati</taxon>
        <taxon>Thermodesulfobacteriota</taxon>
        <taxon>Desulfobacteria</taxon>
        <taxon>Desulfobacterales</taxon>
        <taxon>Desulfosarcinaceae</taxon>
        <taxon>Desulfosarcina</taxon>
    </lineage>
</organism>
<evidence type="ECO:0000313" key="2">
    <source>
        <dbReference type="Proteomes" id="UP000422108"/>
    </source>
</evidence>
<dbReference type="Pfam" id="PF03692">
    <property type="entry name" value="CxxCxxCC"/>
    <property type="match status" value="1"/>
</dbReference>
<dbReference type="PANTHER" id="PTHR35866">
    <property type="entry name" value="PUTATIVE-RELATED"/>
    <property type="match status" value="1"/>
</dbReference>
<dbReference type="AlphaFoldDB" id="A0A5K8AEG9"/>
<evidence type="ECO:0008006" key="3">
    <source>
        <dbReference type="Google" id="ProtNLM"/>
    </source>
</evidence>
<sequence length="109" mass="12522">MITSTICKKCAACCKRFPYIQLSENDIRAIEQETALPLEVFTHPQDAAAGIYFLQFKENGDCFFLSEENGHYFCSVYKTRPDICRTYPAKPIQQVYCSINSSKIIPPRR</sequence>
<dbReference type="Proteomes" id="UP000422108">
    <property type="component" value="Chromosome"/>
</dbReference>
<proteinExistence type="predicted"/>
<dbReference type="RefSeq" id="WP_155311962.1">
    <property type="nucleotide sequence ID" value="NZ_AP021879.1"/>
</dbReference>
<gene>
    <name evidence="1" type="ORF">DSCOOX_41470</name>
</gene>
<keyword evidence="2" id="KW-1185">Reference proteome</keyword>
<dbReference type="InterPro" id="IPR005358">
    <property type="entry name" value="Puta_zinc/iron-chelating_dom"/>
</dbReference>
<protein>
    <recommendedName>
        <fullName evidence="3">Zinc/iron-chelating domain-containing protein</fullName>
    </recommendedName>
</protein>
<name>A0A5K8AEG9_9BACT</name>
<dbReference type="EMBL" id="AP021879">
    <property type="protein sequence ID" value="BBO90967.1"/>
    <property type="molecule type" value="Genomic_DNA"/>
</dbReference>